<evidence type="ECO:0000313" key="1">
    <source>
        <dbReference type="EMBL" id="ASZ52569.1"/>
    </source>
</evidence>
<reference evidence="1" key="1">
    <citation type="submission" date="2017-09" db="EMBL/GenBank/DDBJ databases">
        <authorList>
            <person name="Ehlers B."/>
            <person name="Leendertz F.H."/>
        </authorList>
    </citation>
    <scope>NUCLEOTIDE SEQUENCE</scope>
    <source>
        <strain evidence="1">MAVP-26</strain>
    </source>
</reference>
<organism evidence="1">
    <name type="scientific">Vibrio parahaemolyticus</name>
    <dbReference type="NCBI Taxonomy" id="670"/>
    <lineage>
        <taxon>Bacteria</taxon>
        <taxon>Pseudomonadati</taxon>
        <taxon>Pseudomonadota</taxon>
        <taxon>Gammaproteobacteria</taxon>
        <taxon>Vibrionales</taxon>
        <taxon>Vibrionaceae</taxon>
        <taxon>Vibrio</taxon>
    </lineage>
</organism>
<name>A0A249W7J4_VIBPH</name>
<dbReference type="EMBL" id="CP023248">
    <property type="protein sequence ID" value="ASZ52569.1"/>
    <property type="molecule type" value="Genomic_DNA"/>
</dbReference>
<gene>
    <name evidence="1" type="ORF">YA91_19360</name>
</gene>
<dbReference type="AlphaFoldDB" id="A0A249W7J4"/>
<sequence>MLYTYWAKILYWNASVGKLPNKKVDAFTSTFLVIRSLLRDYSLSVSSIA</sequence>
<proteinExistence type="predicted"/>
<protein>
    <submittedName>
        <fullName evidence="1">Uncharacterized protein</fullName>
    </submittedName>
</protein>
<accession>A0A249W7J4</accession>